<accession>A0ABV2H453</accession>
<dbReference type="PANTHER" id="PTHR35564">
    <property type="match status" value="1"/>
</dbReference>
<dbReference type="RefSeq" id="WP_247243292.1">
    <property type="nucleotide sequence ID" value="NZ_JALJRA010000005.1"/>
</dbReference>
<dbReference type="PANTHER" id="PTHR35564:SF3">
    <property type="entry name" value="TYPE VI SECRETION SYSTEM BASEPLATE SUBUNIT TSSG"/>
    <property type="match status" value="1"/>
</dbReference>
<gene>
    <name evidence="1" type="ORF">ABID21_001434</name>
</gene>
<protein>
    <submittedName>
        <fullName evidence="1">Type VI secretion system protein ImpH</fullName>
    </submittedName>
</protein>
<name>A0ABV2H453_9HYPH</name>
<dbReference type="EMBL" id="JBEPLJ010000005">
    <property type="protein sequence ID" value="MET3585325.1"/>
    <property type="molecule type" value="Genomic_DNA"/>
</dbReference>
<dbReference type="InterPro" id="IPR010732">
    <property type="entry name" value="T6SS_TssG-like"/>
</dbReference>
<evidence type="ECO:0000313" key="2">
    <source>
        <dbReference type="Proteomes" id="UP001549031"/>
    </source>
</evidence>
<comment type="caution">
    <text evidence="1">The sequence shown here is derived from an EMBL/GenBank/DDBJ whole genome shotgun (WGS) entry which is preliminary data.</text>
</comment>
<keyword evidence="2" id="KW-1185">Reference proteome</keyword>
<dbReference type="Pfam" id="PF06996">
    <property type="entry name" value="T6SS_TssG"/>
    <property type="match status" value="1"/>
</dbReference>
<dbReference type="Proteomes" id="UP001549031">
    <property type="component" value="Unassembled WGS sequence"/>
</dbReference>
<reference evidence="1 2" key="1">
    <citation type="submission" date="2024-06" db="EMBL/GenBank/DDBJ databases">
        <title>Genomic Encyclopedia of Type Strains, Phase IV (KMG-IV): sequencing the most valuable type-strain genomes for metagenomic binning, comparative biology and taxonomic classification.</title>
        <authorList>
            <person name="Goeker M."/>
        </authorList>
    </citation>
    <scope>NUCLEOTIDE SEQUENCE [LARGE SCALE GENOMIC DNA]</scope>
    <source>
        <strain evidence="1 2">DSM 105042</strain>
    </source>
</reference>
<dbReference type="NCBIfam" id="TIGR03347">
    <property type="entry name" value="VI_chp_1"/>
    <property type="match status" value="1"/>
</dbReference>
<organism evidence="1 2">
    <name type="scientific">Pseudorhizobium tarimense</name>
    <dbReference type="NCBI Taxonomy" id="1079109"/>
    <lineage>
        <taxon>Bacteria</taxon>
        <taxon>Pseudomonadati</taxon>
        <taxon>Pseudomonadota</taxon>
        <taxon>Alphaproteobacteria</taxon>
        <taxon>Hyphomicrobiales</taxon>
        <taxon>Rhizobiaceae</taxon>
        <taxon>Rhizobium/Agrobacterium group</taxon>
        <taxon>Pseudorhizobium</taxon>
    </lineage>
</organism>
<evidence type="ECO:0000313" key="1">
    <source>
        <dbReference type="EMBL" id="MET3585325.1"/>
    </source>
</evidence>
<proteinExistence type="predicted"/>
<sequence>MNETVVIVGKPNIPTIAPMAADNIDGLREFRFHQLVALMELRRRDASPIGRLGDPAAEYLRFRATRSLSFGPADISEVDYDETADRLDVRVNFFGLYGPASPLPPAYTEAIIEADTTQDPVEDFLDLFNHRLISLLHVIWRKNRYYLRYRPGGSDPLSRRFLALCGFPIEDRDQVGVISRSALLPHLGLISLFSNSSDVVGATLSNFFKIPCRIEEFVPRKVSIGTESRLTLGFANNLLGEDAILGYELDDDLGKFRIHVGRAEFDALSPFLPHGARHRQFCELLLMATREPLEWDLKFEFDPETLPMAKLGSCQLGWTSWLHADEPEALENAVLVFVDDRLYAVAETEGGRA</sequence>